<dbReference type="EMBL" id="DS113390">
    <property type="protein sequence ID" value="EAY07894.1"/>
    <property type="molecule type" value="Genomic_DNA"/>
</dbReference>
<dbReference type="KEGG" id="tva:4765789"/>
<keyword evidence="1" id="KW-1133">Transmembrane helix</keyword>
<accession>A2EHK7</accession>
<protein>
    <submittedName>
        <fullName evidence="2">Uncharacterized protein</fullName>
    </submittedName>
</protein>
<dbReference type="PANTHER" id="PTHR16861">
    <property type="entry name" value="GLYCOPROTEIN 38"/>
    <property type="match status" value="1"/>
</dbReference>
<reference evidence="2" key="2">
    <citation type="journal article" date="2007" name="Science">
        <title>Draft genome sequence of the sexually transmitted pathogen Trichomonas vaginalis.</title>
        <authorList>
            <person name="Carlton J.M."/>
            <person name="Hirt R.P."/>
            <person name="Silva J.C."/>
            <person name="Delcher A.L."/>
            <person name="Schatz M."/>
            <person name="Zhao Q."/>
            <person name="Wortman J.R."/>
            <person name="Bidwell S.L."/>
            <person name="Alsmark U.C.M."/>
            <person name="Besteiro S."/>
            <person name="Sicheritz-Ponten T."/>
            <person name="Noel C.J."/>
            <person name="Dacks J.B."/>
            <person name="Foster P.G."/>
            <person name="Simillion C."/>
            <person name="Van de Peer Y."/>
            <person name="Miranda-Saavedra D."/>
            <person name="Barton G.J."/>
            <person name="Westrop G.D."/>
            <person name="Mueller S."/>
            <person name="Dessi D."/>
            <person name="Fiori P.L."/>
            <person name="Ren Q."/>
            <person name="Paulsen I."/>
            <person name="Zhang H."/>
            <person name="Bastida-Corcuera F.D."/>
            <person name="Simoes-Barbosa A."/>
            <person name="Brown M.T."/>
            <person name="Hayes R.D."/>
            <person name="Mukherjee M."/>
            <person name="Okumura C.Y."/>
            <person name="Schneider R."/>
            <person name="Smith A.J."/>
            <person name="Vanacova S."/>
            <person name="Villalvazo M."/>
            <person name="Haas B.J."/>
            <person name="Pertea M."/>
            <person name="Feldblyum T.V."/>
            <person name="Utterback T.R."/>
            <person name="Shu C.L."/>
            <person name="Osoegawa K."/>
            <person name="de Jong P.J."/>
            <person name="Hrdy I."/>
            <person name="Horvathova L."/>
            <person name="Zubacova Z."/>
            <person name="Dolezal P."/>
            <person name="Malik S.B."/>
            <person name="Logsdon J.M. Jr."/>
            <person name="Henze K."/>
            <person name="Gupta A."/>
            <person name="Wang C.C."/>
            <person name="Dunne R.L."/>
            <person name="Upcroft J.A."/>
            <person name="Upcroft P."/>
            <person name="White O."/>
            <person name="Salzberg S.L."/>
            <person name="Tang P."/>
            <person name="Chiu C.-H."/>
            <person name="Lee Y.-S."/>
            <person name="Embley T.M."/>
            <person name="Coombs G.H."/>
            <person name="Mottram J.C."/>
            <person name="Tachezy J."/>
            <person name="Fraser-Liggett C.M."/>
            <person name="Johnson P.J."/>
        </authorList>
    </citation>
    <scope>NUCLEOTIDE SEQUENCE [LARGE SCALE GENOMIC DNA]</scope>
    <source>
        <strain evidence="2">G3</strain>
    </source>
</reference>
<sequence>MSDYRSITYFSTKSSGSLNWNAEISIEYNNKTKKYSSYAEHYGYYNIDTSVKKITNTSSSQDFSIIVGTYEYHTLSNATVFSASVRANRELTEVGEEFEKGNSAKGTMKSDISLKFEKIADPPKGEEEMLFDKNKEWVLYGEDKIKTKSQVEKDTKDYGNNNGLKGYQIALIVIAVIIVIIIIVVVIILLLKKGKDSPKSKTDSGSGENA</sequence>
<keyword evidence="1" id="KW-0812">Transmembrane</keyword>
<dbReference type="VEuPathDB" id="TrichDB:TVAGG3_0775660"/>
<dbReference type="VEuPathDB" id="TrichDB:TVAG_142480"/>
<dbReference type="InParanoid" id="A2EHK7"/>
<reference evidence="2" key="1">
    <citation type="submission" date="2006-10" db="EMBL/GenBank/DDBJ databases">
        <authorList>
            <person name="Amadeo P."/>
            <person name="Zhao Q."/>
            <person name="Wortman J."/>
            <person name="Fraser-Liggett C."/>
            <person name="Carlton J."/>
        </authorList>
    </citation>
    <scope>NUCLEOTIDE SEQUENCE</scope>
    <source>
        <strain evidence="2">G3</strain>
    </source>
</reference>
<proteinExistence type="predicted"/>
<dbReference type="AlphaFoldDB" id="A2EHK7"/>
<dbReference type="Proteomes" id="UP000001542">
    <property type="component" value="Unassembled WGS sequence"/>
</dbReference>
<dbReference type="PANTHER" id="PTHR16861:SF4">
    <property type="entry name" value="SH3 DOMAIN PROTEIN (AFU_ORTHOLOGUE AFUA_1G13610)"/>
    <property type="match status" value="1"/>
</dbReference>
<evidence type="ECO:0000256" key="1">
    <source>
        <dbReference type="SAM" id="Phobius"/>
    </source>
</evidence>
<organism evidence="2 3">
    <name type="scientific">Trichomonas vaginalis (strain ATCC PRA-98 / G3)</name>
    <dbReference type="NCBI Taxonomy" id="412133"/>
    <lineage>
        <taxon>Eukaryota</taxon>
        <taxon>Metamonada</taxon>
        <taxon>Parabasalia</taxon>
        <taxon>Trichomonadida</taxon>
        <taxon>Trichomonadidae</taxon>
        <taxon>Trichomonas</taxon>
    </lineage>
</organism>
<dbReference type="RefSeq" id="XP_001320117.1">
    <property type="nucleotide sequence ID" value="XM_001320082.1"/>
</dbReference>
<name>A2EHK7_TRIV3</name>
<keyword evidence="3" id="KW-1185">Reference proteome</keyword>
<evidence type="ECO:0000313" key="3">
    <source>
        <dbReference type="Proteomes" id="UP000001542"/>
    </source>
</evidence>
<gene>
    <name evidence="2" type="ORF">TVAG_142480</name>
</gene>
<keyword evidence="1" id="KW-0472">Membrane</keyword>
<evidence type="ECO:0000313" key="2">
    <source>
        <dbReference type="EMBL" id="EAY07894.1"/>
    </source>
</evidence>
<feature type="transmembrane region" description="Helical" evidence="1">
    <location>
        <begin position="169"/>
        <end position="191"/>
    </location>
</feature>